<evidence type="ECO:0000313" key="2">
    <source>
        <dbReference type="Proteomes" id="UP000477951"/>
    </source>
</evidence>
<dbReference type="EMBL" id="WPHR01000007">
    <property type="protein sequence ID" value="MUZ73318.1"/>
    <property type="molecule type" value="Genomic_DNA"/>
</dbReference>
<reference evidence="1 2" key="1">
    <citation type="submission" date="2019-12" db="EMBL/GenBank/DDBJ databases">
        <title>Whole-genome sequencing of Allorhizobium vitis.</title>
        <authorList>
            <person name="Gan H.M."/>
            <person name="Szegedi E."/>
            <person name="Burr T."/>
            <person name="Savka M.A."/>
        </authorList>
    </citation>
    <scope>NUCLEOTIDE SEQUENCE [LARGE SCALE GENOMIC DNA]</scope>
    <source>
        <strain evidence="1 2">CG516</strain>
    </source>
</reference>
<dbReference type="Pfam" id="PF05621">
    <property type="entry name" value="TniB"/>
    <property type="match status" value="1"/>
</dbReference>
<protein>
    <submittedName>
        <fullName evidence="1">AAA family ATPase</fullName>
    </submittedName>
</protein>
<evidence type="ECO:0000313" key="1">
    <source>
        <dbReference type="EMBL" id="MUZ73318.1"/>
    </source>
</evidence>
<dbReference type="InterPro" id="IPR008868">
    <property type="entry name" value="TniB"/>
</dbReference>
<comment type="caution">
    <text evidence="1">The sequence shown here is derived from an EMBL/GenBank/DDBJ whole genome shotgun (WGS) entry which is preliminary data.</text>
</comment>
<dbReference type="AlphaFoldDB" id="A0A6L6VES6"/>
<proteinExistence type="predicted"/>
<name>A0A6L6VES6_AGRVI</name>
<dbReference type="Gene3D" id="3.40.50.300">
    <property type="entry name" value="P-loop containing nucleotide triphosphate hydrolases"/>
    <property type="match status" value="1"/>
</dbReference>
<dbReference type="Proteomes" id="UP000477951">
    <property type="component" value="Unassembled WGS sequence"/>
</dbReference>
<sequence>MIYPDFHTKAFETDEERRAAASLPAAARQSMIKNVLYPYEKFVEISDKIRKFHRPVDGGEPDTGWIAGLLGEYRSGKTFILQNFARQFPPRLTDNGFEHGVVYVQARQDWDSLELGKQIYIMTGVPAVPRLTIASMNSKAARRLIECKTKLLIIDDAHCLFGAAGKRRAVYASLIKYLVDQANACNVLLAGPASIEGPMEADLQMKGRGGFPRYRVEGFDPKTPEGRNKFRIFLHGVDQRLPFRQLSDLAAKRYLPDLLEMTDGSLGLAMNIVIAAGYEAINDDAACIMPHHLRSASEDRLPSGKTFQPFAEVQAQ</sequence>
<dbReference type="InterPro" id="IPR027417">
    <property type="entry name" value="P-loop_NTPase"/>
</dbReference>
<organism evidence="1 2">
    <name type="scientific">Agrobacterium vitis</name>
    <name type="common">Rhizobium vitis</name>
    <dbReference type="NCBI Taxonomy" id="373"/>
    <lineage>
        <taxon>Bacteria</taxon>
        <taxon>Pseudomonadati</taxon>
        <taxon>Pseudomonadota</taxon>
        <taxon>Alphaproteobacteria</taxon>
        <taxon>Hyphomicrobiales</taxon>
        <taxon>Rhizobiaceae</taxon>
        <taxon>Rhizobium/Agrobacterium group</taxon>
        <taxon>Agrobacterium</taxon>
    </lineage>
</organism>
<accession>A0A6L6VES6</accession>
<gene>
    <name evidence="1" type="ORF">GOZ90_11560</name>
</gene>
<dbReference type="SUPFAM" id="SSF52540">
    <property type="entry name" value="P-loop containing nucleoside triphosphate hydrolases"/>
    <property type="match status" value="1"/>
</dbReference>